<name>A0AAW0H3M2_MYOGA</name>
<evidence type="ECO:0000313" key="2">
    <source>
        <dbReference type="EMBL" id="KAK7796321.1"/>
    </source>
</evidence>
<keyword evidence="1" id="KW-0249">Electron transport</keyword>
<dbReference type="InterPro" id="IPR036249">
    <property type="entry name" value="Thioredoxin-like_sf"/>
</dbReference>
<gene>
    <name evidence="2" type="ORF">U0070_006648</name>
</gene>
<dbReference type="FunFam" id="3.40.30.10:FF:000628">
    <property type="entry name" value="Glutaredoxin-like protein C5orf63 homolog"/>
    <property type="match status" value="1"/>
</dbReference>
<keyword evidence="3" id="KW-1185">Reference proteome</keyword>
<proteinExistence type="inferred from homology"/>
<evidence type="ECO:0000313" key="3">
    <source>
        <dbReference type="Proteomes" id="UP001488838"/>
    </source>
</evidence>
<accession>A0AAW0H3M2</accession>
<evidence type="ECO:0000256" key="1">
    <source>
        <dbReference type="RuleBase" id="RU363082"/>
    </source>
</evidence>
<comment type="similarity">
    <text evidence="1">Belongs to the glutaredoxin family.</text>
</comment>
<dbReference type="Pfam" id="PF05768">
    <property type="entry name" value="Glrx-like"/>
    <property type="match status" value="1"/>
</dbReference>
<dbReference type="EMBL" id="JBBHLL010001255">
    <property type="protein sequence ID" value="KAK7796321.1"/>
    <property type="molecule type" value="Genomic_DNA"/>
</dbReference>
<organism evidence="2 3">
    <name type="scientific">Myodes glareolus</name>
    <name type="common">Bank vole</name>
    <name type="synonym">Clethrionomys glareolus</name>
    <dbReference type="NCBI Taxonomy" id="447135"/>
    <lineage>
        <taxon>Eukaryota</taxon>
        <taxon>Metazoa</taxon>
        <taxon>Chordata</taxon>
        <taxon>Craniata</taxon>
        <taxon>Vertebrata</taxon>
        <taxon>Euteleostomi</taxon>
        <taxon>Mammalia</taxon>
        <taxon>Eutheria</taxon>
        <taxon>Euarchontoglires</taxon>
        <taxon>Glires</taxon>
        <taxon>Rodentia</taxon>
        <taxon>Myomorpha</taxon>
        <taxon>Muroidea</taxon>
        <taxon>Cricetidae</taxon>
        <taxon>Arvicolinae</taxon>
        <taxon>Myodes</taxon>
    </lineage>
</organism>
<dbReference type="PANTHER" id="PTHR33558:SF1">
    <property type="entry name" value="GLUTAREDOXIN-LIKE PROTEIN C5ORF63 HOMOLOG"/>
    <property type="match status" value="1"/>
</dbReference>
<dbReference type="Gene3D" id="3.40.30.10">
    <property type="entry name" value="Glutaredoxin"/>
    <property type="match status" value="1"/>
</dbReference>
<dbReference type="AlphaFoldDB" id="A0AAW0H3M2"/>
<dbReference type="Proteomes" id="UP001488838">
    <property type="component" value="Unassembled WGS sequence"/>
</dbReference>
<protein>
    <recommendedName>
        <fullName evidence="1">Glutaredoxin-like protein</fullName>
    </recommendedName>
</protein>
<dbReference type="SUPFAM" id="SSF52833">
    <property type="entry name" value="Thioredoxin-like"/>
    <property type="match status" value="1"/>
</dbReference>
<dbReference type="InterPro" id="IPR052565">
    <property type="entry name" value="Glutaredoxin-like_YDR286C"/>
</dbReference>
<dbReference type="InterPro" id="IPR008554">
    <property type="entry name" value="Glutaredoxin-like"/>
</dbReference>
<dbReference type="PANTHER" id="PTHR33558">
    <property type="entry name" value="GLUTAREDOXIN-LIKE PROTEIN C5ORF63 HOMOLOG"/>
    <property type="match status" value="1"/>
</dbReference>
<sequence>MYSLWTLAKHLDLTDTPGAKDAILKLPDAIISMQVTACILKSRVDGALSLLAYFSFGRIKMLWFQGNSLQIAKSSFGLLRNLSASNTTLPVLTLFTKNPCPLCDEAKEVLKPYKDRFILQEVDITLPENATWYERYKFDIPVFHLNGQFLMMHRVNTSKLEKQLLKLEQRALETN</sequence>
<keyword evidence="1" id="KW-0813">Transport</keyword>
<comment type="caution">
    <text evidence="2">The sequence shown here is derived from an EMBL/GenBank/DDBJ whole genome shotgun (WGS) entry which is preliminary data.</text>
</comment>
<reference evidence="2 3" key="1">
    <citation type="journal article" date="2023" name="bioRxiv">
        <title>Conserved and derived expression patterns and positive selection on dental genes reveal complex evolutionary context of ever-growing rodent molars.</title>
        <authorList>
            <person name="Calamari Z.T."/>
            <person name="Song A."/>
            <person name="Cohen E."/>
            <person name="Akter M."/>
            <person name="Roy R.D."/>
            <person name="Hallikas O."/>
            <person name="Christensen M.M."/>
            <person name="Li P."/>
            <person name="Marangoni P."/>
            <person name="Jernvall J."/>
            <person name="Klein O.D."/>
        </authorList>
    </citation>
    <scope>NUCLEOTIDE SEQUENCE [LARGE SCALE GENOMIC DNA]</scope>
    <source>
        <strain evidence="2">V071</strain>
    </source>
</reference>